<dbReference type="CDD" id="cd00431">
    <property type="entry name" value="cysteine_hydrolases"/>
    <property type="match status" value="1"/>
</dbReference>
<dbReference type="PANTHER" id="PTHR43540">
    <property type="entry name" value="PEROXYUREIDOACRYLATE/UREIDOACRYLATE AMIDOHYDROLASE-RELATED"/>
    <property type="match status" value="1"/>
</dbReference>
<evidence type="ECO:0000313" key="5">
    <source>
        <dbReference type="EMBL" id="KAK9712473.1"/>
    </source>
</evidence>
<keyword evidence="6" id="KW-1185">Reference proteome</keyword>
<sequence length="221" mass="24252">MKLFTTALLLATVSLAHARNSSNVTAPSPTIQLKNTAFLFLDFQEDIVSGWNSTDPRKDQFLTASRKLFREVHGKGLPVIAVKQEFRAGHIDIHPNNALFQRRKVANQLVEGTDGARFIRGMRPLKGDIVIAKRRVDAFFGTDLDIVLRSLNVEHIIISGCFATGSVFGTLRGGVDRDYKVTVVKETASDANSAAWELLTTRMMPAQGNVVSLADVLSSLN</sequence>
<evidence type="ECO:0000256" key="2">
    <source>
        <dbReference type="ARBA" id="ARBA00022801"/>
    </source>
</evidence>
<name>A0ABR2W0K6_9FUNG</name>
<dbReference type="Proteomes" id="UP001479436">
    <property type="component" value="Unassembled WGS sequence"/>
</dbReference>
<keyword evidence="3" id="KW-0732">Signal</keyword>
<dbReference type="InterPro" id="IPR050272">
    <property type="entry name" value="Isochorismatase-like_hydrls"/>
</dbReference>
<dbReference type="Gene3D" id="3.40.50.850">
    <property type="entry name" value="Isochorismatase-like"/>
    <property type="match status" value="1"/>
</dbReference>
<feature type="signal peptide" evidence="3">
    <location>
        <begin position="1"/>
        <end position="18"/>
    </location>
</feature>
<comment type="similarity">
    <text evidence="1">Belongs to the isochorismatase family.</text>
</comment>
<organism evidence="5 6">
    <name type="scientific">Basidiobolus ranarum</name>
    <dbReference type="NCBI Taxonomy" id="34480"/>
    <lineage>
        <taxon>Eukaryota</taxon>
        <taxon>Fungi</taxon>
        <taxon>Fungi incertae sedis</taxon>
        <taxon>Zoopagomycota</taxon>
        <taxon>Entomophthoromycotina</taxon>
        <taxon>Basidiobolomycetes</taxon>
        <taxon>Basidiobolales</taxon>
        <taxon>Basidiobolaceae</taxon>
        <taxon>Basidiobolus</taxon>
    </lineage>
</organism>
<evidence type="ECO:0000259" key="4">
    <source>
        <dbReference type="Pfam" id="PF00857"/>
    </source>
</evidence>
<gene>
    <name evidence="5" type="ORF">K7432_007124</name>
</gene>
<evidence type="ECO:0000313" key="6">
    <source>
        <dbReference type="Proteomes" id="UP001479436"/>
    </source>
</evidence>
<proteinExistence type="inferred from homology"/>
<dbReference type="EMBL" id="JASJQH010007215">
    <property type="protein sequence ID" value="KAK9712473.1"/>
    <property type="molecule type" value="Genomic_DNA"/>
</dbReference>
<comment type="caution">
    <text evidence="5">The sequence shown here is derived from an EMBL/GenBank/DDBJ whole genome shotgun (WGS) entry which is preliminary data.</text>
</comment>
<dbReference type="InterPro" id="IPR036380">
    <property type="entry name" value="Isochorismatase-like_sf"/>
</dbReference>
<dbReference type="Pfam" id="PF00857">
    <property type="entry name" value="Isochorismatase"/>
    <property type="match status" value="1"/>
</dbReference>
<dbReference type="SUPFAM" id="SSF52499">
    <property type="entry name" value="Isochorismatase-like hydrolases"/>
    <property type="match status" value="1"/>
</dbReference>
<dbReference type="InterPro" id="IPR000868">
    <property type="entry name" value="Isochorismatase-like_dom"/>
</dbReference>
<evidence type="ECO:0000256" key="3">
    <source>
        <dbReference type="SAM" id="SignalP"/>
    </source>
</evidence>
<protein>
    <recommendedName>
        <fullName evidence="4">Isochorismatase-like domain-containing protein</fullName>
    </recommendedName>
</protein>
<evidence type="ECO:0000256" key="1">
    <source>
        <dbReference type="ARBA" id="ARBA00006336"/>
    </source>
</evidence>
<feature type="domain" description="Isochorismatase-like" evidence="4">
    <location>
        <begin position="36"/>
        <end position="214"/>
    </location>
</feature>
<keyword evidence="2" id="KW-0378">Hydrolase</keyword>
<reference evidence="5 6" key="1">
    <citation type="submission" date="2023-04" db="EMBL/GenBank/DDBJ databases">
        <title>Genome of Basidiobolus ranarum AG-B5.</title>
        <authorList>
            <person name="Stajich J.E."/>
            <person name="Carter-House D."/>
            <person name="Gryganskyi A."/>
        </authorList>
    </citation>
    <scope>NUCLEOTIDE SEQUENCE [LARGE SCALE GENOMIC DNA]</scope>
    <source>
        <strain evidence="5 6">AG-B5</strain>
    </source>
</reference>
<accession>A0ABR2W0K6</accession>
<feature type="chain" id="PRO_5045951878" description="Isochorismatase-like domain-containing protein" evidence="3">
    <location>
        <begin position="19"/>
        <end position="221"/>
    </location>
</feature>
<dbReference type="PANTHER" id="PTHR43540:SF1">
    <property type="entry name" value="ISOCHORISMATASE HYDROLASE"/>
    <property type="match status" value="1"/>
</dbReference>